<evidence type="ECO:0000256" key="1">
    <source>
        <dbReference type="SAM" id="Phobius"/>
    </source>
</evidence>
<proteinExistence type="predicted"/>
<dbReference type="HOGENOM" id="CLU_067919_0_0_1"/>
<dbReference type="EMBL" id="BX284601">
    <property type="protein sequence ID" value="CAB04750.2"/>
    <property type="molecule type" value="Genomic_DNA"/>
</dbReference>
<evidence type="ECO:0000313" key="4">
    <source>
        <dbReference type="WormBase" id="T22H2.3"/>
    </source>
</evidence>
<feature type="transmembrane region" description="Helical" evidence="1">
    <location>
        <begin position="48"/>
        <end position="73"/>
    </location>
</feature>
<dbReference type="UCSC" id="T22H2.3">
    <property type="organism name" value="c. elegans"/>
</dbReference>
<dbReference type="PIR" id="T25132">
    <property type="entry name" value="T25132"/>
</dbReference>
<dbReference type="InParanoid" id="O18110"/>
<feature type="transmembrane region" description="Helical" evidence="1">
    <location>
        <begin position="93"/>
        <end position="115"/>
    </location>
</feature>
<keyword evidence="2" id="KW-0675">Receptor</keyword>
<dbReference type="GO" id="GO:0050907">
    <property type="term" value="P:detection of chemical stimulus involved in sensory perception"/>
    <property type="evidence" value="ECO:0000318"/>
    <property type="project" value="GO_Central"/>
</dbReference>
<feature type="transmembrane region" description="Helical" evidence="1">
    <location>
        <begin position="12"/>
        <end position="36"/>
    </location>
</feature>
<dbReference type="PANTHER" id="PTHR46964">
    <property type="entry name" value="SERPENTINE RECEPTOR, CLASS I-RELATED"/>
    <property type="match status" value="1"/>
</dbReference>
<keyword evidence="1" id="KW-0472">Membrane</keyword>
<dbReference type="InterPro" id="IPR019429">
    <property type="entry name" value="7TM_GPCR_serpentine_rcpt_Sri"/>
</dbReference>
<organism evidence="2 3">
    <name type="scientific">Caenorhabditis elegans</name>
    <dbReference type="NCBI Taxonomy" id="6239"/>
    <lineage>
        <taxon>Eukaryota</taxon>
        <taxon>Metazoa</taxon>
        <taxon>Ecdysozoa</taxon>
        <taxon>Nematoda</taxon>
        <taxon>Chromadorea</taxon>
        <taxon>Rhabditida</taxon>
        <taxon>Rhabditina</taxon>
        <taxon>Rhabditomorpha</taxon>
        <taxon>Rhabditoidea</taxon>
        <taxon>Rhabditidae</taxon>
        <taxon>Peloderinae</taxon>
        <taxon>Caenorhabditis</taxon>
    </lineage>
</organism>
<keyword evidence="1" id="KW-0812">Transmembrane</keyword>
<dbReference type="Pfam" id="PF10327">
    <property type="entry name" value="7TM_GPCR_Sri"/>
    <property type="match status" value="1"/>
</dbReference>
<gene>
    <name evidence="2 4" type="primary">sri-11</name>
    <name evidence="2" type="ORF">CELE_T22H2.3</name>
    <name evidence="4" type="ORF">T22H2.3</name>
</gene>
<dbReference type="KEGG" id="cel:CELE_T22H2.3"/>
<dbReference type="PaxDb" id="6239-T22H2.3"/>
<reference evidence="2 3" key="1">
    <citation type="journal article" date="1998" name="Science">
        <title>Genome sequence of the nematode C. elegans: a platform for investigating biology.</title>
        <authorList>
            <consortium name="The C. elegans sequencing consortium"/>
            <person name="Sulson J.E."/>
            <person name="Waterston R."/>
        </authorList>
    </citation>
    <scope>NUCLEOTIDE SEQUENCE [LARGE SCALE GENOMIC DNA]</scope>
    <source>
        <strain evidence="2 3">Bristol N2</strain>
    </source>
</reference>
<feature type="transmembrane region" description="Helical" evidence="1">
    <location>
        <begin position="192"/>
        <end position="220"/>
    </location>
</feature>
<dbReference type="CTD" id="188765"/>
<dbReference type="RefSeq" id="NP_492979.2">
    <property type="nucleotide sequence ID" value="NM_060578.3"/>
</dbReference>
<dbReference type="Proteomes" id="UP000001940">
    <property type="component" value="Chromosome I"/>
</dbReference>
<feature type="transmembrane region" description="Helical" evidence="1">
    <location>
        <begin position="136"/>
        <end position="153"/>
    </location>
</feature>
<feature type="transmembrane region" description="Helical" evidence="1">
    <location>
        <begin position="241"/>
        <end position="268"/>
    </location>
</feature>
<dbReference type="OrthoDB" id="5826569at2759"/>
<keyword evidence="3" id="KW-1185">Reference proteome</keyword>
<dbReference type="WormBase" id="T22H2.3">
    <property type="protein sequence ID" value="CE33706"/>
    <property type="gene ID" value="WBGene00005523"/>
    <property type="gene designation" value="sri-11"/>
</dbReference>
<name>O18110_CAEEL</name>
<keyword evidence="1" id="KW-1133">Transmembrane helix</keyword>
<dbReference type="GeneID" id="188765"/>
<sequence length="349" mass="40115">MSAPCPPTIPAYYTLTLHIIGAISLPVNAIGFYMVWFQSPGMFGYKYCLCYMQTASFVTEIYMSWVCPAFYFFPMVGGYNTGEFFGQFISPHMSMSIWVGIFCFELSAGLTCFVYRHNAAVQINQNQSSKMHFNKLLLFITHIFPFFTAISMWNSSLTYQQKYDFVKKNYPQCLFWMAFDGFEAYDPHQNPWMFVTGIGALIWVFFIVWYCVYLGVHTMIILQRLRQHMSSQTYNMHRAALFSLSMQMALPGGLIVIPKNIMLFIVIGEATHLQELATNMTFLMASHSMCQCSTMILSNSVYRRIFREKLAKTFRLKFLAPESHMSSIEASMRTNSFVQKNAPNAAPTA</sequence>
<dbReference type="FunCoup" id="O18110">
    <property type="interactions" value="339"/>
</dbReference>
<evidence type="ECO:0000313" key="3">
    <source>
        <dbReference type="Proteomes" id="UP000001940"/>
    </source>
</evidence>
<dbReference type="AGR" id="WB:WBGene00005523"/>
<evidence type="ECO:0000313" key="2">
    <source>
        <dbReference type="EMBL" id="CAB04750.2"/>
    </source>
</evidence>
<dbReference type="PANTHER" id="PTHR46964:SF1">
    <property type="entry name" value="G PROTEIN-COUPLED RECEPTOR-RELATED"/>
    <property type="match status" value="1"/>
</dbReference>
<dbReference type="eggNOG" id="ENOG502R2JW">
    <property type="taxonomic scope" value="Eukaryota"/>
</dbReference>
<dbReference type="PhylomeDB" id="O18110"/>
<dbReference type="OMA" id="WVGIYSF"/>
<dbReference type="AlphaFoldDB" id="O18110"/>
<protein>
    <submittedName>
        <fullName evidence="2">Serpentine Receptor, class I</fullName>
    </submittedName>
</protein>
<accession>O18110</accession>